<dbReference type="KEGG" id="tve:TRV_04768"/>
<dbReference type="EMBL" id="ACYE01000241">
    <property type="protein sequence ID" value="EFE40535.1"/>
    <property type="molecule type" value="Genomic_DNA"/>
</dbReference>
<gene>
    <name evidence="1" type="ORF">TRV_04768</name>
</gene>
<organism evidence="1 2">
    <name type="scientific">Trichophyton verrucosum (strain HKI 0517)</name>
    <dbReference type="NCBI Taxonomy" id="663202"/>
    <lineage>
        <taxon>Eukaryota</taxon>
        <taxon>Fungi</taxon>
        <taxon>Dikarya</taxon>
        <taxon>Ascomycota</taxon>
        <taxon>Pezizomycotina</taxon>
        <taxon>Eurotiomycetes</taxon>
        <taxon>Eurotiomycetidae</taxon>
        <taxon>Onygenales</taxon>
        <taxon>Arthrodermataceae</taxon>
        <taxon>Trichophyton</taxon>
    </lineage>
</organism>
<comment type="caution">
    <text evidence="1">The sequence shown here is derived from an EMBL/GenBank/DDBJ whole genome shotgun (WGS) entry which is preliminary data.</text>
</comment>
<evidence type="ECO:0000313" key="1">
    <source>
        <dbReference type="EMBL" id="EFE40535.1"/>
    </source>
</evidence>
<protein>
    <submittedName>
        <fullName evidence="1">Uncharacterized protein</fullName>
    </submittedName>
</protein>
<dbReference type="GeneID" id="9577996"/>
<sequence>MLTCHHSIHHVCHLSTAVIVIPSAAGIKGGGKLKTSAAGLWQLSHFHTPIKGHGARLLKYGNFDEKFKRPSVSCIYIAVHGVSVKGEEPLRVPLQLTWPEISSSATSLQASKQRRSEICPTDMSVVLMTANLGVILAFYAHYLRECAFYIGCRRAANEVTINKQNAIHPHQPRHTFSDGPLAASALHPWLTHIRNRVPAESQRPGAWARARKL</sequence>
<keyword evidence="2" id="KW-1185">Reference proteome</keyword>
<dbReference type="AlphaFoldDB" id="D4DCB5"/>
<proteinExistence type="predicted"/>
<dbReference type="Proteomes" id="UP000008383">
    <property type="component" value="Unassembled WGS sequence"/>
</dbReference>
<accession>D4DCB5</accession>
<dbReference type="HOGENOM" id="CLU_1295242_0_0_1"/>
<evidence type="ECO:0000313" key="2">
    <source>
        <dbReference type="Proteomes" id="UP000008383"/>
    </source>
</evidence>
<name>D4DCB5_TRIVH</name>
<dbReference type="RefSeq" id="XP_003021153.1">
    <property type="nucleotide sequence ID" value="XM_003021107.1"/>
</dbReference>
<reference evidence="2" key="1">
    <citation type="journal article" date="2011" name="Genome Biol.">
        <title>Comparative and functional genomics provide insights into the pathogenicity of dermatophytic fungi.</title>
        <authorList>
            <person name="Burmester A."/>
            <person name="Shelest E."/>
            <person name="Gloeckner G."/>
            <person name="Heddergott C."/>
            <person name="Schindler S."/>
            <person name="Staib P."/>
            <person name="Heidel A."/>
            <person name="Felder M."/>
            <person name="Petzold A."/>
            <person name="Szafranski K."/>
            <person name="Feuermann M."/>
            <person name="Pedruzzi I."/>
            <person name="Priebe S."/>
            <person name="Groth M."/>
            <person name="Winkler R."/>
            <person name="Li W."/>
            <person name="Kniemeyer O."/>
            <person name="Schroeckh V."/>
            <person name="Hertweck C."/>
            <person name="Hube B."/>
            <person name="White T.C."/>
            <person name="Platzer M."/>
            <person name="Guthke R."/>
            <person name="Heitman J."/>
            <person name="Woestemeyer J."/>
            <person name="Zipfel P.F."/>
            <person name="Monod M."/>
            <person name="Brakhage A.A."/>
        </authorList>
    </citation>
    <scope>NUCLEOTIDE SEQUENCE [LARGE SCALE GENOMIC DNA]</scope>
    <source>
        <strain evidence="2">HKI 0517</strain>
    </source>
</reference>